<evidence type="ECO:0000256" key="18">
    <source>
        <dbReference type="SAM" id="Phobius"/>
    </source>
</evidence>
<feature type="binding site" evidence="14">
    <location>
        <position position="1064"/>
    </location>
    <ligand>
        <name>Ca(2+)</name>
        <dbReference type="ChEBI" id="CHEBI:29108"/>
    </ligand>
</feature>
<keyword evidence="13" id="KW-0407">Ion channel</keyword>
<dbReference type="Proteomes" id="UP001190700">
    <property type="component" value="Unassembled WGS sequence"/>
</dbReference>
<dbReference type="FunFam" id="1.20.120.350:FF:000068">
    <property type="entry name" value="Sodium channel protein"/>
    <property type="match status" value="2"/>
</dbReference>
<feature type="domain" description="Ion transport" evidence="19">
    <location>
        <begin position="816"/>
        <end position="1126"/>
    </location>
</feature>
<protein>
    <submittedName>
        <fullName evidence="20">Caveolin-2</fullName>
    </submittedName>
</protein>
<evidence type="ECO:0000256" key="15">
    <source>
        <dbReference type="RuleBase" id="RU003808"/>
    </source>
</evidence>
<evidence type="ECO:0000259" key="19">
    <source>
        <dbReference type="Pfam" id="PF00520"/>
    </source>
</evidence>
<feature type="transmembrane region" description="Helical" evidence="18">
    <location>
        <begin position="1204"/>
        <end position="1225"/>
    </location>
</feature>
<comment type="caution">
    <text evidence="20">The sequence shown here is derived from an EMBL/GenBank/DDBJ whole genome shotgun (WGS) entry which is preliminary data.</text>
</comment>
<dbReference type="InterPro" id="IPR027359">
    <property type="entry name" value="Volt_channel_dom_sf"/>
</dbReference>
<feature type="transmembrane region" description="Helical" evidence="18">
    <location>
        <begin position="472"/>
        <end position="492"/>
    </location>
</feature>
<dbReference type="PANTHER" id="PTHR45628:SF7">
    <property type="entry name" value="VOLTAGE-DEPENDENT CALCIUM CHANNEL TYPE A SUBUNIT ALPHA-1"/>
    <property type="match status" value="1"/>
</dbReference>
<evidence type="ECO:0000256" key="4">
    <source>
        <dbReference type="ARBA" id="ARBA00022673"/>
    </source>
</evidence>
<feature type="transmembrane region" description="Helical" evidence="18">
    <location>
        <begin position="59"/>
        <end position="78"/>
    </location>
</feature>
<evidence type="ECO:0000256" key="16">
    <source>
        <dbReference type="SAM" id="Coils"/>
    </source>
</evidence>
<feature type="transmembrane region" description="Helical" evidence="18">
    <location>
        <begin position="696"/>
        <end position="718"/>
    </location>
</feature>
<dbReference type="InterPro" id="IPR002077">
    <property type="entry name" value="VDCCAlpha1"/>
</dbReference>
<evidence type="ECO:0000256" key="17">
    <source>
        <dbReference type="SAM" id="MobiDB-lite"/>
    </source>
</evidence>
<dbReference type="InterPro" id="IPR050599">
    <property type="entry name" value="VDCC_alpha-1_subunit"/>
</dbReference>
<feature type="transmembrane region" description="Helical" evidence="18">
    <location>
        <begin position="1418"/>
        <end position="1442"/>
    </location>
</feature>
<feature type="transmembrane region" description="Helical" evidence="18">
    <location>
        <begin position="1091"/>
        <end position="1115"/>
    </location>
</feature>
<keyword evidence="12" id="KW-0325">Glycoprotein</keyword>
<dbReference type="Gene3D" id="1.20.120.350">
    <property type="entry name" value="Voltage-gated potassium channels. Chain C"/>
    <property type="match status" value="4"/>
</dbReference>
<evidence type="ECO:0000256" key="5">
    <source>
        <dbReference type="ARBA" id="ARBA00022692"/>
    </source>
</evidence>
<accession>A0AAE0F3S6</accession>
<feature type="binding site" evidence="14">
    <location>
        <position position="604"/>
    </location>
    <ligand>
        <name>Ca(2+)</name>
        <dbReference type="ChEBI" id="CHEBI:29108"/>
    </ligand>
</feature>
<evidence type="ECO:0000256" key="2">
    <source>
        <dbReference type="ARBA" id="ARBA00022448"/>
    </source>
</evidence>
<gene>
    <name evidence="20" type="ORF">CYMTET_39915</name>
</gene>
<dbReference type="Gene3D" id="1.10.238.10">
    <property type="entry name" value="EF-hand"/>
    <property type="match status" value="1"/>
</dbReference>
<keyword evidence="9 18" id="KW-1133">Transmembrane helix</keyword>
<dbReference type="EMBL" id="LGRX02026534">
    <property type="protein sequence ID" value="KAK3250718.1"/>
    <property type="molecule type" value="Genomic_DNA"/>
</dbReference>
<keyword evidence="11 18" id="KW-0472">Membrane</keyword>
<feature type="transmembrane region" description="Helical" evidence="18">
    <location>
        <begin position="361"/>
        <end position="387"/>
    </location>
</feature>
<feature type="transmembrane region" description="Helical" evidence="18">
    <location>
        <begin position="1299"/>
        <end position="1323"/>
    </location>
</feature>
<organism evidence="20 21">
    <name type="scientific">Cymbomonas tetramitiformis</name>
    <dbReference type="NCBI Taxonomy" id="36881"/>
    <lineage>
        <taxon>Eukaryota</taxon>
        <taxon>Viridiplantae</taxon>
        <taxon>Chlorophyta</taxon>
        <taxon>Pyramimonadophyceae</taxon>
        <taxon>Pyramimonadales</taxon>
        <taxon>Pyramimonadaceae</taxon>
        <taxon>Cymbomonas</taxon>
    </lineage>
</organism>
<evidence type="ECO:0000256" key="11">
    <source>
        <dbReference type="ARBA" id="ARBA00023136"/>
    </source>
</evidence>
<evidence type="ECO:0000256" key="10">
    <source>
        <dbReference type="ARBA" id="ARBA00023065"/>
    </source>
</evidence>
<evidence type="ECO:0000256" key="6">
    <source>
        <dbReference type="ARBA" id="ARBA00022737"/>
    </source>
</evidence>
<dbReference type="FunFam" id="1.20.120.350:FF:000009">
    <property type="entry name" value="Voltage-dependent T-type calcium channel subunit alpha"/>
    <property type="match status" value="1"/>
</dbReference>
<evidence type="ECO:0000256" key="9">
    <source>
        <dbReference type="ARBA" id="ARBA00022989"/>
    </source>
</evidence>
<dbReference type="FunFam" id="1.20.120.350:FF:000095">
    <property type="entry name" value="Voltage-gated Ca2+ channel, alpha subunit"/>
    <property type="match status" value="1"/>
</dbReference>
<evidence type="ECO:0000256" key="13">
    <source>
        <dbReference type="ARBA" id="ARBA00023303"/>
    </source>
</evidence>
<feature type="transmembrane region" description="Helical" evidence="18">
    <location>
        <begin position="1237"/>
        <end position="1255"/>
    </location>
</feature>
<evidence type="ECO:0000256" key="8">
    <source>
        <dbReference type="ARBA" id="ARBA00022882"/>
    </source>
</evidence>
<feature type="transmembrane region" description="Helical" evidence="18">
    <location>
        <begin position="332"/>
        <end position="355"/>
    </location>
</feature>
<dbReference type="Pfam" id="PF00520">
    <property type="entry name" value="Ion_trans"/>
    <property type="match status" value="4"/>
</dbReference>
<dbReference type="GO" id="GO:0098703">
    <property type="term" value="P:calcium ion import across plasma membrane"/>
    <property type="evidence" value="ECO:0007669"/>
    <property type="project" value="TreeGrafter"/>
</dbReference>
<feature type="transmembrane region" description="Helical" evidence="18">
    <location>
        <begin position="556"/>
        <end position="580"/>
    </location>
</feature>
<evidence type="ECO:0000256" key="14">
    <source>
        <dbReference type="PIRSR" id="PIRSR602077-1"/>
    </source>
</evidence>
<dbReference type="FunFam" id="1.10.287.70:FF:000007">
    <property type="entry name" value="Voltage-dependent L-type calcium channel subunit alpha"/>
    <property type="match status" value="1"/>
</dbReference>
<dbReference type="GO" id="GO:0046872">
    <property type="term" value="F:metal ion binding"/>
    <property type="evidence" value="ECO:0007669"/>
    <property type="project" value="UniProtKB-KW"/>
</dbReference>
<feature type="domain" description="Ion transport" evidence="19">
    <location>
        <begin position="58"/>
        <end position="394"/>
    </location>
</feature>
<evidence type="ECO:0000313" key="20">
    <source>
        <dbReference type="EMBL" id="KAK3250718.1"/>
    </source>
</evidence>
<dbReference type="PRINTS" id="PR00167">
    <property type="entry name" value="CACHANNEL"/>
</dbReference>
<dbReference type="GO" id="GO:0008331">
    <property type="term" value="F:high voltage-gated calcium channel activity"/>
    <property type="evidence" value="ECO:0007669"/>
    <property type="project" value="TreeGrafter"/>
</dbReference>
<keyword evidence="3 15" id="KW-0109">Calcium transport</keyword>
<proteinExistence type="inferred from homology"/>
<keyword evidence="10" id="KW-0406">Ion transport</keyword>
<feature type="domain" description="Ion transport" evidence="19">
    <location>
        <begin position="1173"/>
        <end position="1452"/>
    </location>
</feature>
<comment type="subcellular location">
    <subcellularLocation>
        <location evidence="1 15">Membrane</location>
        <topology evidence="1 15">Multi-pass membrane protein</topology>
    </subcellularLocation>
</comment>
<dbReference type="PANTHER" id="PTHR45628">
    <property type="entry name" value="VOLTAGE-DEPENDENT CALCIUM CHANNEL TYPE A SUBUNIT ALPHA-1"/>
    <property type="match status" value="1"/>
</dbReference>
<evidence type="ECO:0000256" key="12">
    <source>
        <dbReference type="ARBA" id="ARBA00023180"/>
    </source>
</evidence>
<keyword evidence="5 18" id="KW-0812">Transmembrane</keyword>
<feature type="transmembrane region" description="Helical" evidence="18">
    <location>
        <begin position="187"/>
        <end position="207"/>
    </location>
</feature>
<comment type="similarity">
    <text evidence="15">Belongs to the calcium channel alpha-1 subunit (TC 1.A.1.11) family.</text>
</comment>
<keyword evidence="2" id="KW-0813">Transport</keyword>
<dbReference type="Gene3D" id="1.10.287.70">
    <property type="match status" value="4"/>
</dbReference>
<keyword evidence="16" id="KW-0175">Coiled coil</keyword>
<feature type="compositionally biased region" description="Low complexity" evidence="17">
    <location>
        <begin position="734"/>
        <end position="745"/>
    </location>
</feature>
<keyword evidence="21" id="KW-1185">Reference proteome</keyword>
<feature type="binding site" evidence="14">
    <location>
        <position position="345"/>
    </location>
    <ligand>
        <name>Ca(2+)</name>
        <dbReference type="ChEBI" id="CHEBI:29108"/>
    </ligand>
</feature>
<feature type="transmembrane region" description="Helical" evidence="18">
    <location>
        <begin position="98"/>
        <end position="124"/>
    </location>
</feature>
<feature type="region of interest" description="Disordered" evidence="17">
    <location>
        <begin position="729"/>
        <end position="758"/>
    </location>
</feature>
<feature type="transmembrane region" description="Helical" evidence="18">
    <location>
        <begin position="439"/>
        <end position="460"/>
    </location>
</feature>
<feature type="transmembrane region" description="Helical" evidence="18">
    <location>
        <begin position="856"/>
        <end position="875"/>
    </location>
</feature>
<dbReference type="GO" id="GO:0005891">
    <property type="term" value="C:voltage-gated calcium channel complex"/>
    <property type="evidence" value="ECO:0007669"/>
    <property type="project" value="InterPro"/>
</dbReference>
<evidence type="ECO:0000256" key="3">
    <source>
        <dbReference type="ARBA" id="ARBA00022568"/>
    </source>
</evidence>
<dbReference type="SUPFAM" id="SSF81324">
    <property type="entry name" value="Voltage-gated potassium channels"/>
    <property type="match status" value="4"/>
</dbReference>
<dbReference type="InterPro" id="IPR005821">
    <property type="entry name" value="Ion_trans_dom"/>
</dbReference>
<feature type="coiled-coil region" evidence="16">
    <location>
        <begin position="392"/>
        <end position="419"/>
    </location>
</feature>
<keyword evidence="14" id="KW-0479">Metal-binding</keyword>
<dbReference type="PROSITE" id="PS50096">
    <property type="entry name" value="IQ"/>
    <property type="match status" value="1"/>
</dbReference>
<evidence type="ECO:0000256" key="7">
    <source>
        <dbReference type="ARBA" id="ARBA00022837"/>
    </source>
</evidence>
<evidence type="ECO:0000256" key="1">
    <source>
        <dbReference type="ARBA" id="ARBA00004141"/>
    </source>
</evidence>
<feature type="compositionally biased region" description="Basic and acidic residues" evidence="17">
    <location>
        <begin position="746"/>
        <end position="758"/>
    </location>
</feature>
<keyword evidence="7 14" id="KW-0106">Calcium</keyword>
<feature type="transmembrane region" description="Helical" evidence="18">
    <location>
        <begin position="1173"/>
        <end position="1192"/>
    </location>
</feature>
<name>A0AAE0F3S6_9CHLO</name>
<sequence length="1607" mass="180676">METEKQKMMAEAAKTEEKVLSEEDTYAVLCQNVCPRSFFLFKLDNPVRKVTLKIVKSKAFDRFILCMILFNCLFLAMDSNKPDFEDTSLGKFLATMELVFTVIFVIEFALKVVALGSFIGANTYWRDSWNCLDGTVVLLGLFALASGASIPGISGIRTVRVLRPLRTVTGVEGMRVLVVTLLKSLPMLVDVLILVSFAFFIFGIAGLQIFSEQMRNHCNTPALGELRFGNVSYYSQIEGWTCDTDTQVCYPPFSVLDAMGDDGFVISSDDEEESLCSGPKGGDYPDFSEDGEGRRCGLLDVEAEDGETYSVRQWCKKGENPNFDITRFDNILWAWLTIFQCITMEGWTDVMYFAQDATSNWAWLYFVLMIIFGSFFAVNLALAVLYVKFTEETDLGEEKAEEEAANEDKEENKEAEQLAAVTHPNALVQLCYNIQRQQWFDLLTMGLIIFNTLTMCIEYYRMPEAMEDALMYINFVLSAYFGVEMIIKIIGLGPKGYCADRMNVFDGAVVLFSFLEIGLTRGKGGGSLSVLRSFRLLRVFKLARSWKELNQIITTIFKSLASISYLSLILLLFIFIFALLGMKFFGYKFEFCEGDAYTTCPEGEQDRCPSHRDCYVECEVAQVGEWIEDTGLCVAYPVEQTEKTDYLVRVGPSDVPRHNFDNIFWSFITIFQILTGENWNEVMYDAIRSVGTAASLYFILLNVLGNYVVLNLFLAILLDNFGSAGDEAEEEAEAAAAEEAAAGGDSDSKTEEAEGDSLKKPTVNTFIEGSSEAGAEGTDAEESISLNASAMQGNSLFLLSPTNPLRQFLAGIVCNKHFEYTVIVLIIVSSLVLALDAPGLDADSDKKKVLDAIDKVFVVLFTIEMSLKVVVMGFVGHPGSYLRSPWNMLDFTVVVFAIIDWAEVGSDGLSALRALRTFRALRPIRMASRAEGMKVIVNALFQAFPGIVNVSFVCFLFYVVFGILFLNLFNGQFYFCKDQDSGDMLDADTLFDPYLAPLQEPSPLQVTPEITKTWCEQHTIDVYYYPPSLRPNQTIHTTWQNPEDYNFDNIGSAILALFEMATLEGWLPPMYSGIDAAGDEKQPVRDHNPPMALVFVLFIVVGSFFVLNLFVGVTIDKFNEMKEKQEGKSVFLTPEQEQWVNIQKLMLSTAPLQNYLPPTEEWRLMIFEVVSSTSFDIFIMANILLNVLFMSMTHADMSQSWEDALFWANTLFALIFTVEAVLKLIAFNPRQYFDDSWNRFDFAVVLLSIAGAFLTKLSSSNVPGLSLLRIFRVSRVFRLIPKAKGLRTLFNTLITSLPALGNVGSVLFLFYFIFAIMGMNLFGKVKYGDFLDRHANFQTFPSALMVLFRMSTGESWNGIMHDTMVYKDCWLVTKEGAMYEGEDIYDQYFSEGDKQLDGLEEDDGKENQCGPDPYGIAALLYFISFIVICAFVLLNLVIGVILENFESCSQQEEAPVGREHMQSFQDVWSILDPRGTEYIPANKLFQVIGNLEHPFGVRGKPDFSKADIQNIIMSIDIPNHNGRVHFYETVHALAGRVAGIDVPEEEEMKIRGKIREKLPVFADAASIPKYTAAHYHAALYVQAAVRGFLARYHMRETETKDGQPIQN</sequence>
<evidence type="ECO:0000313" key="21">
    <source>
        <dbReference type="Proteomes" id="UP001190700"/>
    </source>
</evidence>
<feature type="transmembrane region" description="Helical" evidence="18">
    <location>
        <begin position="136"/>
        <end position="156"/>
    </location>
</feature>
<feature type="transmembrane region" description="Helical" evidence="18">
    <location>
        <begin position="935"/>
        <end position="965"/>
    </location>
</feature>
<reference evidence="20 21" key="1">
    <citation type="journal article" date="2015" name="Genome Biol. Evol.">
        <title>Comparative Genomics of a Bacterivorous Green Alga Reveals Evolutionary Causalities and Consequences of Phago-Mixotrophic Mode of Nutrition.</title>
        <authorList>
            <person name="Burns J.A."/>
            <person name="Paasch A."/>
            <person name="Narechania A."/>
            <person name="Kim E."/>
        </authorList>
    </citation>
    <scope>NUCLEOTIDE SEQUENCE [LARGE SCALE GENOMIC DNA]</scope>
    <source>
        <strain evidence="20 21">PLY_AMNH</strain>
    </source>
</reference>
<keyword evidence="6" id="KW-0677">Repeat</keyword>
<keyword evidence="8 15" id="KW-0851">Voltage-gated channel</keyword>
<feature type="domain" description="Ion transport" evidence="19">
    <location>
        <begin position="438"/>
        <end position="727"/>
    </location>
</feature>
<keyword evidence="4 15" id="KW-0107">Calcium channel</keyword>
<feature type="transmembrane region" description="Helical" evidence="18">
    <location>
        <begin position="817"/>
        <end position="835"/>
    </location>
</feature>